<feature type="binding site" evidence="14">
    <location>
        <position position="256"/>
    </location>
    <ligand>
        <name>Zn(2+)</name>
        <dbReference type="ChEBI" id="CHEBI:29105"/>
    </ligand>
</feature>
<dbReference type="SUPFAM" id="SSF53720">
    <property type="entry name" value="ALDH-like"/>
    <property type="match status" value="1"/>
</dbReference>
<name>A0A8J7YBH2_9EURY</name>
<reference evidence="17 18" key="1">
    <citation type="submission" date="2021-06" db="EMBL/GenBank/DDBJ databases">
        <title>New haloarchaea isolates fom saline soil.</title>
        <authorList>
            <person name="Duran-Viseras A."/>
            <person name="Sanchez-Porro C.S."/>
            <person name="Ventosa A."/>
        </authorList>
    </citation>
    <scope>NUCLEOTIDE SEQUENCE [LARGE SCALE GENOMIC DNA]</scope>
    <source>
        <strain evidence="17 18">JCM 183640</strain>
    </source>
</reference>
<keyword evidence="6 14" id="KW-0479">Metal-binding</keyword>
<evidence type="ECO:0000256" key="4">
    <source>
        <dbReference type="ARBA" id="ARBA00012965"/>
    </source>
</evidence>
<dbReference type="EMBL" id="JAHQXF010000002">
    <property type="protein sequence ID" value="MBV0925164.1"/>
    <property type="molecule type" value="Genomic_DNA"/>
</dbReference>
<evidence type="ECO:0000256" key="5">
    <source>
        <dbReference type="ARBA" id="ARBA00016531"/>
    </source>
</evidence>
<feature type="binding site" evidence="13">
    <location>
        <position position="231"/>
    </location>
    <ligand>
        <name>substrate</name>
    </ligand>
</feature>
<evidence type="ECO:0000256" key="7">
    <source>
        <dbReference type="ARBA" id="ARBA00022833"/>
    </source>
</evidence>
<evidence type="ECO:0000256" key="12">
    <source>
        <dbReference type="PIRSR" id="PIRSR000099-2"/>
    </source>
</evidence>
<dbReference type="PROSITE" id="PS00611">
    <property type="entry name" value="HISOL_DEHYDROGENASE"/>
    <property type="match status" value="1"/>
</dbReference>
<evidence type="ECO:0000256" key="15">
    <source>
        <dbReference type="RuleBase" id="RU004175"/>
    </source>
</evidence>
<comment type="catalytic activity">
    <reaction evidence="9 10">
        <text>L-histidinol + 2 NAD(+) + H2O = L-histidine + 2 NADH + 3 H(+)</text>
        <dbReference type="Rhea" id="RHEA:20641"/>
        <dbReference type="ChEBI" id="CHEBI:15377"/>
        <dbReference type="ChEBI" id="CHEBI:15378"/>
        <dbReference type="ChEBI" id="CHEBI:57540"/>
        <dbReference type="ChEBI" id="CHEBI:57595"/>
        <dbReference type="ChEBI" id="CHEBI:57699"/>
        <dbReference type="ChEBI" id="CHEBI:57945"/>
        <dbReference type="EC" id="1.1.1.23"/>
    </reaction>
</comment>
<accession>A0A8J7YBH2</accession>
<feature type="active site" description="Proton acceptor" evidence="11">
    <location>
        <position position="322"/>
    </location>
</feature>
<dbReference type="GO" id="GO:0046872">
    <property type="term" value="F:metal ion binding"/>
    <property type="evidence" value="ECO:0007669"/>
    <property type="project" value="UniProtKB-KW"/>
</dbReference>
<dbReference type="PRINTS" id="PR00083">
    <property type="entry name" value="HOLDHDRGNASE"/>
</dbReference>
<evidence type="ECO:0000256" key="2">
    <source>
        <dbReference type="ARBA" id="ARBA00004940"/>
    </source>
</evidence>
<dbReference type="AlphaFoldDB" id="A0A8J7YBH2"/>
<feature type="binding site" evidence="12">
    <location>
        <position position="208"/>
    </location>
    <ligand>
        <name>NAD(+)</name>
        <dbReference type="ChEBI" id="CHEBI:57540"/>
    </ligand>
</feature>
<evidence type="ECO:0000313" key="17">
    <source>
        <dbReference type="EMBL" id="MBV0925164.1"/>
    </source>
</evidence>
<evidence type="ECO:0000256" key="11">
    <source>
        <dbReference type="PIRSR" id="PIRSR000099-1"/>
    </source>
</evidence>
<feature type="binding site" evidence="14">
    <location>
        <position position="253"/>
    </location>
    <ligand>
        <name>Zn(2+)</name>
        <dbReference type="ChEBI" id="CHEBI:29105"/>
    </ligand>
</feature>
<dbReference type="CDD" id="cd06572">
    <property type="entry name" value="Histidinol_dh"/>
    <property type="match status" value="1"/>
</dbReference>
<feature type="binding site" evidence="13">
    <location>
        <position position="256"/>
    </location>
    <ligand>
        <name>substrate</name>
    </ligand>
</feature>
<dbReference type="GO" id="GO:0005829">
    <property type="term" value="C:cytosol"/>
    <property type="evidence" value="ECO:0007669"/>
    <property type="project" value="TreeGrafter"/>
</dbReference>
<sequence>MGAERTYLKEAPDQSTEISKDVRDSVYEILSSVREDQDEAVRELTAKFDGVELEEFRVTDEEIESAREQLTEEEKERIDYSIERIRNFAEAQKDSIDSDFEEEFGDGIRCGQRTLPVEAAGTYVPGGHFTHISSAPMSIVPARVAGVDRVVTCTPPRPDGSANAYQLYAMDQSGADEIYKIGGAQAIGAMAYGTETVESVDVISGPGNVFVFEAKRQVFGDVDIDLLPGPTEVLVIADETADPEIVALDLLSQAEHTETSQPVLVSTDQGLAERTLEEIETWLPKLETEETARVCWEENGEVIVVPDEDAAAAVSDEYAIEHVQIMTEEPRDILEDLHHYGGAFLGHDAPVAFGDKVTGPDHILPTHGTARFNGGCWVGAYMKTITHQQLTPEGAAHLSEYAARISEMEGMHGHQLSAEHRPVDQK</sequence>
<feature type="active site" description="Proton acceptor" evidence="11">
    <location>
        <position position="321"/>
    </location>
</feature>
<feature type="binding site" evidence="13">
    <location>
        <position position="414"/>
    </location>
    <ligand>
        <name>substrate</name>
    </ligand>
</feature>
<comment type="cofactor">
    <cofactor evidence="14">
        <name>Zn(2+)</name>
        <dbReference type="ChEBI" id="CHEBI:29105"/>
    </cofactor>
    <text evidence="14">Binds 1 zinc ion per subunit.</text>
</comment>
<feature type="binding site" evidence="13">
    <location>
        <position position="322"/>
    </location>
    <ligand>
        <name>substrate</name>
    </ligand>
</feature>
<evidence type="ECO:0000256" key="3">
    <source>
        <dbReference type="ARBA" id="ARBA00010178"/>
    </source>
</evidence>
<proteinExistence type="inferred from homology"/>
<dbReference type="EC" id="1.1.1.23" evidence="4 10"/>
<dbReference type="GO" id="GO:0051287">
    <property type="term" value="F:NAD binding"/>
    <property type="evidence" value="ECO:0007669"/>
    <property type="project" value="InterPro"/>
</dbReference>
<keyword evidence="7 14" id="KW-0862">Zinc</keyword>
<dbReference type="InterPro" id="IPR016161">
    <property type="entry name" value="Ald_DH/histidinol_DH"/>
</dbReference>
<evidence type="ECO:0000256" key="9">
    <source>
        <dbReference type="ARBA" id="ARBA00049489"/>
    </source>
</evidence>
<comment type="caution">
    <text evidence="17">The sequence shown here is derived from an EMBL/GenBank/DDBJ whole genome shotgun (WGS) entry which is preliminary data.</text>
</comment>
<organism evidence="17 18">
    <name type="scientific">Haloarcula limicola</name>
    <dbReference type="NCBI Taxonomy" id="1429915"/>
    <lineage>
        <taxon>Archaea</taxon>
        <taxon>Methanobacteriati</taxon>
        <taxon>Methanobacteriota</taxon>
        <taxon>Stenosarchaea group</taxon>
        <taxon>Halobacteria</taxon>
        <taxon>Halobacteriales</taxon>
        <taxon>Haloarculaceae</taxon>
        <taxon>Haloarcula</taxon>
    </lineage>
</organism>
<dbReference type="PANTHER" id="PTHR21256:SF14">
    <property type="entry name" value="HISTIDINOL DEHYDROGENASE"/>
    <property type="match status" value="1"/>
</dbReference>
<feature type="coiled-coil region" evidence="16">
    <location>
        <begin position="53"/>
        <end position="83"/>
    </location>
</feature>
<feature type="binding site" evidence="13">
    <location>
        <position position="409"/>
    </location>
    <ligand>
        <name>substrate</name>
    </ligand>
</feature>
<dbReference type="PANTHER" id="PTHR21256">
    <property type="entry name" value="HISTIDINOL DEHYDROGENASE HDH"/>
    <property type="match status" value="1"/>
</dbReference>
<gene>
    <name evidence="17" type="primary">hisD</name>
    <name evidence="17" type="ORF">KTS45_13245</name>
</gene>
<evidence type="ECO:0000256" key="13">
    <source>
        <dbReference type="PIRSR" id="PIRSR000099-3"/>
    </source>
</evidence>
<dbReference type="Gene3D" id="3.40.50.1980">
    <property type="entry name" value="Nitrogenase molybdenum iron protein domain"/>
    <property type="match status" value="2"/>
</dbReference>
<keyword evidence="10" id="KW-0028">Amino-acid biosynthesis</keyword>
<dbReference type="NCBIfam" id="TIGR00069">
    <property type="entry name" value="hisD"/>
    <property type="match status" value="1"/>
</dbReference>
<dbReference type="GO" id="GO:0004399">
    <property type="term" value="F:histidinol dehydrogenase activity"/>
    <property type="evidence" value="ECO:0007669"/>
    <property type="project" value="UniProtKB-UniRule"/>
</dbReference>
<evidence type="ECO:0000313" key="18">
    <source>
        <dbReference type="Proteomes" id="UP000766550"/>
    </source>
</evidence>
<dbReference type="PIRSF" id="PIRSF000099">
    <property type="entry name" value="Histidinol_dh"/>
    <property type="match status" value="1"/>
</dbReference>
<dbReference type="OrthoDB" id="36308at2157"/>
<comment type="function">
    <text evidence="1 10">Catalyzes the sequential NAD-dependent oxidations of L-histidinol to L-histidinaldehyde and then to L-histidine.</text>
</comment>
<evidence type="ECO:0000256" key="14">
    <source>
        <dbReference type="PIRSR" id="PIRSR000099-4"/>
    </source>
</evidence>
<dbReference type="FunFam" id="3.40.50.1980:FF:000026">
    <property type="entry name" value="Histidinol dehydrogenase"/>
    <property type="match status" value="1"/>
</dbReference>
<keyword evidence="16" id="KW-0175">Coiled coil</keyword>
<dbReference type="InterPro" id="IPR001692">
    <property type="entry name" value="Histidinol_DH_CS"/>
</dbReference>
<evidence type="ECO:0000256" key="8">
    <source>
        <dbReference type="ARBA" id="ARBA00023002"/>
    </source>
</evidence>
<feature type="binding site" evidence="13">
    <location>
        <position position="355"/>
    </location>
    <ligand>
        <name>substrate</name>
    </ligand>
</feature>
<feature type="binding site" evidence="13">
    <location>
        <position position="253"/>
    </location>
    <ligand>
        <name>substrate</name>
    </ligand>
</feature>
<dbReference type="Gene3D" id="1.20.5.1300">
    <property type="match status" value="1"/>
</dbReference>
<dbReference type="Proteomes" id="UP000766550">
    <property type="component" value="Unassembled WGS sequence"/>
</dbReference>
<dbReference type="InterPro" id="IPR012131">
    <property type="entry name" value="Hstdl_DH"/>
</dbReference>
<feature type="binding site" evidence="12">
    <location>
        <position position="123"/>
    </location>
    <ligand>
        <name>NAD(+)</name>
        <dbReference type="ChEBI" id="CHEBI:57540"/>
    </ligand>
</feature>
<evidence type="ECO:0000256" key="1">
    <source>
        <dbReference type="ARBA" id="ARBA00003850"/>
    </source>
</evidence>
<dbReference type="UniPathway" id="UPA00031">
    <property type="reaction ID" value="UER00014"/>
</dbReference>
<dbReference type="FunFam" id="3.40.50.1980:FF:000001">
    <property type="entry name" value="Histidinol dehydrogenase"/>
    <property type="match status" value="1"/>
</dbReference>
<evidence type="ECO:0000256" key="10">
    <source>
        <dbReference type="PIRNR" id="PIRNR000099"/>
    </source>
</evidence>
<dbReference type="RefSeq" id="WP_162318002.1">
    <property type="nucleotide sequence ID" value="NZ_JAHQXF010000002.1"/>
</dbReference>
<keyword evidence="10" id="KW-0368">Histidine biosynthesis</keyword>
<feature type="binding site" evidence="14">
    <location>
        <position position="355"/>
    </location>
    <ligand>
        <name>Zn(2+)</name>
        <dbReference type="ChEBI" id="CHEBI:29105"/>
    </ligand>
</feature>
<dbReference type="InterPro" id="IPR022695">
    <property type="entry name" value="Histidinol_DH_monofunct"/>
</dbReference>
<evidence type="ECO:0000256" key="6">
    <source>
        <dbReference type="ARBA" id="ARBA00022723"/>
    </source>
</evidence>
<feature type="binding site" evidence="14">
    <location>
        <position position="414"/>
    </location>
    <ligand>
        <name>Zn(2+)</name>
        <dbReference type="ChEBI" id="CHEBI:29105"/>
    </ligand>
</feature>
<protein>
    <recommendedName>
        <fullName evidence="5 10">Histidinol dehydrogenase</fullName>
        <shortName evidence="10">HDH</shortName>
        <ecNumber evidence="4 10">1.1.1.23</ecNumber>
    </recommendedName>
</protein>
<keyword evidence="8 10" id="KW-0560">Oxidoreductase</keyword>
<keyword evidence="10 12" id="KW-0520">NAD</keyword>
<feature type="binding site" evidence="12">
    <location>
        <position position="185"/>
    </location>
    <ligand>
        <name>NAD(+)</name>
        <dbReference type="ChEBI" id="CHEBI:57540"/>
    </ligand>
</feature>
<dbReference type="GO" id="GO:0000105">
    <property type="term" value="P:L-histidine biosynthetic process"/>
    <property type="evidence" value="ECO:0007669"/>
    <property type="project" value="UniProtKB-UniRule"/>
</dbReference>
<comment type="similarity">
    <text evidence="3 10 15">Belongs to the histidinol dehydrogenase family.</text>
</comment>
<dbReference type="Pfam" id="PF00815">
    <property type="entry name" value="Histidinol_dh"/>
    <property type="match status" value="1"/>
</dbReference>
<evidence type="ECO:0000256" key="16">
    <source>
        <dbReference type="SAM" id="Coils"/>
    </source>
</evidence>
<comment type="pathway">
    <text evidence="2 10">Amino-acid biosynthesis; L-histidine biosynthesis; L-histidine from 5-phospho-alpha-D-ribose 1-diphosphate: step 9/9.</text>
</comment>
<keyword evidence="18" id="KW-1185">Reference proteome</keyword>